<name>A0ABW4L421_9MICO</name>
<reference evidence="3" key="1">
    <citation type="journal article" date="2019" name="Int. J. Syst. Evol. Microbiol.">
        <title>The Global Catalogue of Microorganisms (GCM) 10K type strain sequencing project: providing services to taxonomists for standard genome sequencing and annotation.</title>
        <authorList>
            <consortium name="The Broad Institute Genomics Platform"/>
            <consortium name="The Broad Institute Genome Sequencing Center for Infectious Disease"/>
            <person name="Wu L."/>
            <person name="Ma J."/>
        </authorList>
    </citation>
    <scope>NUCLEOTIDE SEQUENCE [LARGE SCALE GENOMIC DNA]</scope>
    <source>
        <strain evidence="3">JCM 17130</strain>
    </source>
</reference>
<dbReference type="Proteomes" id="UP001597277">
    <property type="component" value="Unassembled WGS sequence"/>
</dbReference>
<comment type="caution">
    <text evidence="2">The sequence shown here is derived from an EMBL/GenBank/DDBJ whole genome shotgun (WGS) entry which is preliminary data.</text>
</comment>
<keyword evidence="3" id="KW-1185">Reference proteome</keyword>
<protein>
    <submittedName>
        <fullName evidence="2">Rv3235 family protein</fullName>
    </submittedName>
</protein>
<dbReference type="EMBL" id="JBHUEE010000001">
    <property type="protein sequence ID" value="MFD1716771.1"/>
    <property type="molecule type" value="Genomic_DNA"/>
</dbReference>
<sequence>MTATLTRPVHPGNVHTGVRRTGPGATPRISSTEPGDRVRAAGSESPGSTPDTEDQAHTLPDPGRWAGTLVHSTVEVLSGARPVAQLTRWLSPELFETVSRRAGLAHRLQRRSTAVRRPHVRRVHTCRISADVVEASVVLHDGAHMRAAAVRLEAHRGRWRATALQIG</sequence>
<feature type="region of interest" description="Disordered" evidence="1">
    <location>
        <begin position="1"/>
        <end position="62"/>
    </location>
</feature>
<dbReference type="Pfam" id="PF20060">
    <property type="entry name" value="DUF6459"/>
    <property type="match status" value="1"/>
</dbReference>
<evidence type="ECO:0000256" key="1">
    <source>
        <dbReference type="SAM" id="MobiDB-lite"/>
    </source>
</evidence>
<accession>A0ABW4L421</accession>
<gene>
    <name evidence="2" type="ORF">ACFSE6_02915</name>
</gene>
<organism evidence="2 3">
    <name type="scientific">Georgenia deserti</name>
    <dbReference type="NCBI Taxonomy" id="2093781"/>
    <lineage>
        <taxon>Bacteria</taxon>
        <taxon>Bacillati</taxon>
        <taxon>Actinomycetota</taxon>
        <taxon>Actinomycetes</taxon>
        <taxon>Micrococcales</taxon>
        <taxon>Bogoriellaceae</taxon>
        <taxon>Georgenia</taxon>
    </lineage>
</organism>
<dbReference type="RefSeq" id="WP_388002196.1">
    <property type="nucleotide sequence ID" value="NZ_JBHUEE010000001.1"/>
</dbReference>
<evidence type="ECO:0000313" key="2">
    <source>
        <dbReference type="EMBL" id="MFD1716771.1"/>
    </source>
</evidence>
<proteinExistence type="predicted"/>
<evidence type="ECO:0000313" key="3">
    <source>
        <dbReference type="Proteomes" id="UP001597277"/>
    </source>
</evidence>
<dbReference type="InterPro" id="IPR045596">
    <property type="entry name" value="DUF6459"/>
</dbReference>